<evidence type="ECO:0000256" key="7">
    <source>
        <dbReference type="ARBA" id="ARBA00022723"/>
    </source>
</evidence>
<dbReference type="GO" id="GO:0061599">
    <property type="term" value="F:molybdopterin molybdotransferase activity"/>
    <property type="evidence" value="ECO:0007669"/>
    <property type="project" value="UniProtKB-UniRule"/>
</dbReference>
<comment type="pathway">
    <text evidence="3 11">Cofactor biosynthesis; molybdopterin biosynthesis.</text>
</comment>
<dbReference type="GO" id="GO:0005829">
    <property type="term" value="C:cytosol"/>
    <property type="evidence" value="ECO:0007669"/>
    <property type="project" value="TreeGrafter"/>
</dbReference>
<dbReference type="InterPro" id="IPR036688">
    <property type="entry name" value="MoeA_C_domain_IV_sf"/>
</dbReference>
<evidence type="ECO:0000256" key="10">
    <source>
        <dbReference type="ARBA" id="ARBA00047317"/>
    </source>
</evidence>
<comment type="similarity">
    <text evidence="4 11">Belongs to the MoeA family.</text>
</comment>
<reference evidence="13 14" key="1">
    <citation type="submission" date="2016-10" db="EMBL/GenBank/DDBJ databases">
        <authorList>
            <person name="de Groot N.N."/>
        </authorList>
    </citation>
    <scope>NUCLEOTIDE SEQUENCE [LARGE SCALE GENOMIC DNA]</scope>
    <source>
        <strain evidence="13 14">DSM 29619</strain>
    </source>
</reference>
<keyword evidence="7 11" id="KW-0479">Metal-binding</keyword>
<feature type="domain" description="MoaB/Mog" evidence="12">
    <location>
        <begin position="173"/>
        <end position="314"/>
    </location>
</feature>
<comment type="catalytic activity">
    <reaction evidence="10">
        <text>adenylyl-molybdopterin + molybdate = Mo-molybdopterin + AMP + H(+)</text>
        <dbReference type="Rhea" id="RHEA:35047"/>
        <dbReference type="ChEBI" id="CHEBI:15378"/>
        <dbReference type="ChEBI" id="CHEBI:36264"/>
        <dbReference type="ChEBI" id="CHEBI:62727"/>
        <dbReference type="ChEBI" id="CHEBI:71302"/>
        <dbReference type="ChEBI" id="CHEBI:456215"/>
        <dbReference type="EC" id="2.10.1.1"/>
    </reaction>
</comment>
<dbReference type="PANTHER" id="PTHR10192">
    <property type="entry name" value="MOLYBDOPTERIN BIOSYNTHESIS PROTEIN"/>
    <property type="match status" value="1"/>
</dbReference>
<dbReference type="InterPro" id="IPR036425">
    <property type="entry name" value="MoaB/Mog-like_dom_sf"/>
</dbReference>
<evidence type="ECO:0000313" key="13">
    <source>
        <dbReference type="EMBL" id="SFC80705.1"/>
    </source>
</evidence>
<dbReference type="Pfam" id="PF03454">
    <property type="entry name" value="MoeA_C"/>
    <property type="match status" value="1"/>
</dbReference>
<dbReference type="InterPro" id="IPR036135">
    <property type="entry name" value="MoeA_linker/N_sf"/>
</dbReference>
<name>A0A1I1M666_9RHOB</name>
<dbReference type="Gene3D" id="2.170.190.11">
    <property type="entry name" value="Molybdopterin biosynthesis moea protein, domain 3"/>
    <property type="match status" value="1"/>
</dbReference>
<accession>A0A1I1M666</accession>
<dbReference type="InterPro" id="IPR001453">
    <property type="entry name" value="MoaB/Mog_dom"/>
</dbReference>
<evidence type="ECO:0000256" key="4">
    <source>
        <dbReference type="ARBA" id="ARBA00010763"/>
    </source>
</evidence>
<dbReference type="SUPFAM" id="SSF63867">
    <property type="entry name" value="MoeA C-terminal domain-like"/>
    <property type="match status" value="1"/>
</dbReference>
<dbReference type="Proteomes" id="UP000231644">
    <property type="component" value="Unassembled WGS sequence"/>
</dbReference>
<keyword evidence="5 11" id="KW-0500">Molybdenum</keyword>
<evidence type="ECO:0000256" key="9">
    <source>
        <dbReference type="ARBA" id="ARBA00023150"/>
    </source>
</evidence>
<evidence type="ECO:0000256" key="3">
    <source>
        <dbReference type="ARBA" id="ARBA00005046"/>
    </source>
</evidence>
<keyword evidence="6 11" id="KW-0808">Transferase</keyword>
<evidence type="ECO:0000256" key="1">
    <source>
        <dbReference type="ARBA" id="ARBA00001946"/>
    </source>
</evidence>
<dbReference type="Gene3D" id="3.90.105.10">
    <property type="entry name" value="Molybdopterin biosynthesis moea protein, domain 2"/>
    <property type="match status" value="1"/>
</dbReference>
<evidence type="ECO:0000259" key="12">
    <source>
        <dbReference type="SMART" id="SM00852"/>
    </source>
</evidence>
<dbReference type="GO" id="GO:0006777">
    <property type="term" value="P:Mo-molybdopterin cofactor biosynthetic process"/>
    <property type="evidence" value="ECO:0007669"/>
    <property type="project" value="UniProtKB-UniRule"/>
</dbReference>
<dbReference type="Pfam" id="PF00994">
    <property type="entry name" value="MoCF_biosynth"/>
    <property type="match status" value="1"/>
</dbReference>
<organism evidence="13 14">
    <name type="scientific">Pseudooceanicola nitratireducens</name>
    <dbReference type="NCBI Taxonomy" id="517719"/>
    <lineage>
        <taxon>Bacteria</taxon>
        <taxon>Pseudomonadati</taxon>
        <taxon>Pseudomonadota</taxon>
        <taxon>Alphaproteobacteria</taxon>
        <taxon>Rhodobacterales</taxon>
        <taxon>Paracoccaceae</taxon>
        <taxon>Pseudooceanicola</taxon>
    </lineage>
</organism>
<dbReference type="Pfam" id="PF03453">
    <property type="entry name" value="MoeA_N"/>
    <property type="match status" value="1"/>
</dbReference>
<dbReference type="OrthoDB" id="9804758at2"/>
<dbReference type="SUPFAM" id="SSF53218">
    <property type="entry name" value="Molybdenum cofactor biosynthesis proteins"/>
    <property type="match status" value="1"/>
</dbReference>
<dbReference type="InterPro" id="IPR005110">
    <property type="entry name" value="MoeA_linker/N"/>
</dbReference>
<dbReference type="Gene3D" id="2.40.340.10">
    <property type="entry name" value="MoeA, C-terminal, domain IV"/>
    <property type="match status" value="1"/>
</dbReference>
<dbReference type="AlphaFoldDB" id="A0A1I1M666"/>
<dbReference type="EC" id="2.10.1.1" evidence="11"/>
<dbReference type="STRING" id="517719.SAMN05421762_2272"/>
<dbReference type="NCBIfam" id="NF045515">
    <property type="entry name" value="Glp_gephyrin"/>
    <property type="match status" value="1"/>
</dbReference>
<dbReference type="InterPro" id="IPR005111">
    <property type="entry name" value="MoeA_C_domain_IV"/>
</dbReference>
<sequence length="394" mass="40711">MISVTEALDRLFALSSPLPAEDVPLIRASGRVLAQAITARRDQPPFAASAMDGYAVRGADLSPGAVFDVIGEAAAGSGFTGQVGPSQAVRIFTGAPVPQGADRVVIQEDVTREATRITVTGDYGEGTNIRPAGGDFRIGDRIEAPRLISPSDVALMAAMNIPQVPVTRRPRVAVIATGDELVQPGETPGPDQIVASNSYGLQALFIAAGAEVRLLPIARDRIDSLETIFALTQDGPAPADLIVTIGGASVGDHDLVARAAQGIGMEQSFYKVAMRPGKPLMAGRLGDAVMIGLPGNPVSAMVCGHLFVVPVLRHMLGLGAAPAPRLRGVLAADVAANGPREHYMRAHITPEGILADARQDSALLSVLSGSGALLVRPPHAPAAKAGDAVDYLPL</sequence>
<dbReference type="FunFam" id="3.40.980.10:FF:000004">
    <property type="entry name" value="Molybdopterin molybdenumtransferase"/>
    <property type="match status" value="1"/>
</dbReference>
<comment type="cofactor">
    <cofactor evidence="1 11">
        <name>Mg(2+)</name>
        <dbReference type="ChEBI" id="CHEBI:18420"/>
    </cofactor>
</comment>
<dbReference type="PANTHER" id="PTHR10192:SF5">
    <property type="entry name" value="GEPHYRIN"/>
    <property type="match status" value="1"/>
</dbReference>
<keyword evidence="8 11" id="KW-0460">Magnesium</keyword>
<dbReference type="InterPro" id="IPR038987">
    <property type="entry name" value="MoeA-like"/>
</dbReference>
<evidence type="ECO:0000256" key="5">
    <source>
        <dbReference type="ARBA" id="ARBA00022505"/>
    </source>
</evidence>
<keyword evidence="14" id="KW-1185">Reference proteome</keyword>
<dbReference type="SUPFAM" id="SSF63882">
    <property type="entry name" value="MoeA N-terminal region -like"/>
    <property type="match status" value="1"/>
</dbReference>
<evidence type="ECO:0000256" key="6">
    <source>
        <dbReference type="ARBA" id="ARBA00022679"/>
    </source>
</evidence>
<dbReference type="UniPathway" id="UPA00344"/>
<dbReference type="EMBL" id="FOLX01000001">
    <property type="protein sequence ID" value="SFC80705.1"/>
    <property type="molecule type" value="Genomic_DNA"/>
</dbReference>
<dbReference type="Gene3D" id="3.40.980.10">
    <property type="entry name" value="MoaB/Mog-like domain"/>
    <property type="match status" value="1"/>
</dbReference>
<protein>
    <recommendedName>
        <fullName evidence="11">Molybdopterin molybdenumtransferase</fullName>
        <ecNumber evidence="11">2.10.1.1</ecNumber>
    </recommendedName>
</protein>
<proteinExistence type="inferred from homology"/>
<evidence type="ECO:0000313" key="14">
    <source>
        <dbReference type="Proteomes" id="UP000231644"/>
    </source>
</evidence>
<dbReference type="CDD" id="cd00887">
    <property type="entry name" value="MoeA"/>
    <property type="match status" value="1"/>
</dbReference>
<dbReference type="RefSeq" id="WP_093448087.1">
    <property type="nucleotide sequence ID" value="NZ_FNZG01000001.1"/>
</dbReference>
<keyword evidence="9 11" id="KW-0501">Molybdenum cofactor biosynthesis</keyword>
<dbReference type="SMART" id="SM00852">
    <property type="entry name" value="MoCF_biosynth"/>
    <property type="match status" value="1"/>
</dbReference>
<comment type="function">
    <text evidence="2 11">Catalyzes the insertion of molybdate into adenylated molybdopterin with the concomitant release of AMP.</text>
</comment>
<evidence type="ECO:0000256" key="8">
    <source>
        <dbReference type="ARBA" id="ARBA00022842"/>
    </source>
</evidence>
<evidence type="ECO:0000256" key="11">
    <source>
        <dbReference type="RuleBase" id="RU365090"/>
    </source>
</evidence>
<gene>
    <name evidence="13" type="ORF">SAMN05421762_2272</name>
</gene>
<dbReference type="GO" id="GO:0046872">
    <property type="term" value="F:metal ion binding"/>
    <property type="evidence" value="ECO:0007669"/>
    <property type="project" value="UniProtKB-UniRule"/>
</dbReference>
<evidence type="ECO:0000256" key="2">
    <source>
        <dbReference type="ARBA" id="ARBA00002901"/>
    </source>
</evidence>
<dbReference type="FunFam" id="2.170.190.11:FF:000001">
    <property type="entry name" value="Molybdopterin molybdenumtransferase"/>
    <property type="match status" value="1"/>
</dbReference>